<evidence type="ECO:0000313" key="3">
    <source>
        <dbReference type="Proteomes" id="UP000559598"/>
    </source>
</evidence>
<dbReference type="Gene3D" id="3.40.1560.10">
    <property type="entry name" value="type ii restriction endonuclease, domain 2"/>
    <property type="match status" value="1"/>
</dbReference>
<dbReference type="InterPro" id="IPR012297">
    <property type="entry name" value="EcoO109IR_cat_dom_sf"/>
</dbReference>
<evidence type="ECO:0000259" key="1">
    <source>
        <dbReference type="Pfam" id="PF14511"/>
    </source>
</evidence>
<name>A0A840DV62_9BACL</name>
<reference evidence="2 3" key="1">
    <citation type="submission" date="2020-08" db="EMBL/GenBank/DDBJ databases">
        <title>Genomic Encyclopedia of Type Strains, Phase IV (KMG-IV): sequencing the most valuable type-strain genomes for metagenomic binning, comparative biology and taxonomic classification.</title>
        <authorList>
            <person name="Goeker M."/>
        </authorList>
    </citation>
    <scope>NUCLEOTIDE SEQUENCE [LARGE SCALE GENOMIC DNA]</scope>
    <source>
        <strain evidence="2 3">DSM 17075</strain>
    </source>
</reference>
<dbReference type="InterPro" id="IPR011335">
    <property type="entry name" value="Restrct_endonuc-II-like"/>
</dbReference>
<dbReference type="AlphaFoldDB" id="A0A840DV62"/>
<protein>
    <recommendedName>
        <fullName evidence="1">Type II restriction endonuclease EcoO109IR domain-containing protein</fullName>
    </recommendedName>
</protein>
<dbReference type="Pfam" id="PF14511">
    <property type="entry name" value="RE_EcoO109I"/>
    <property type="match status" value="1"/>
</dbReference>
<gene>
    <name evidence="2" type="ORF">GGR02_001181</name>
</gene>
<dbReference type="EMBL" id="JACIDE010000006">
    <property type="protein sequence ID" value="MBB4073419.1"/>
    <property type="molecule type" value="Genomic_DNA"/>
</dbReference>
<accession>A0A840DV62</accession>
<dbReference type="Proteomes" id="UP000559598">
    <property type="component" value="Unassembled WGS sequence"/>
</dbReference>
<sequence>MSGETSHVNVLSEEESNKMIERAKEFFRKEIASSHIRNTKKLKKLKEFHLNPFLDKYKARFLTGNDDPVSIAKALVYPRVLGTSINTTFGNKLQKFCSEVLGSFASTTAGIDIEFIDKVDGRRKYCQVKAGPNTINKDDVETIKNHFAGVKRLARTNNLHIGFTDLVVGVLYGTPGQLSGHYQKINQEYPVIVGQEFWYRLTGIENFYQRLTDAIGEVATEFDSSKLIEEIIEQLAKEIEKTLNADKAKGNA</sequence>
<keyword evidence="3" id="KW-1185">Reference proteome</keyword>
<comment type="caution">
    <text evidence="2">The sequence shown here is derived from an EMBL/GenBank/DDBJ whole genome shotgun (WGS) entry which is preliminary data.</text>
</comment>
<feature type="domain" description="Type II restriction endonuclease EcoO109IR" evidence="1">
    <location>
        <begin position="24"/>
        <end position="222"/>
    </location>
</feature>
<dbReference type="InterPro" id="IPR032793">
    <property type="entry name" value="RE_EcoO109IR"/>
</dbReference>
<dbReference type="CDD" id="cd22346">
    <property type="entry name" value="PDDEXK_nuclease"/>
    <property type="match status" value="1"/>
</dbReference>
<dbReference type="SUPFAM" id="SSF52980">
    <property type="entry name" value="Restriction endonuclease-like"/>
    <property type="match status" value="1"/>
</dbReference>
<evidence type="ECO:0000313" key="2">
    <source>
        <dbReference type="EMBL" id="MBB4073419.1"/>
    </source>
</evidence>
<proteinExistence type="predicted"/>
<organism evidence="2 3">
    <name type="scientific">Anoxybacteroides voinovskiense</name>
    <dbReference type="NCBI Taxonomy" id="230470"/>
    <lineage>
        <taxon>Bacteria</taxon>
        <taxon>Bacillati</taxon>
        <taxon>Bacillota</taxon>
        <taxon>Bacilli</taxon>
        <taxon>Bacillales</taxon>
        <taxon>Anoxybacillaceae</taxon>
        <taxon>Anoxybacteroides</taxon>
    </lineage>
</organism>
<dbReference type="RefSeq" id="WP_183183773.1">
    <property type="nucleotide sequence ID" value="NZ_BMNP01000004.1"/>
</dbReference>